<reference evidence="2" key="1">
    <citation type="submission" date="2016-03" db="EMBL/GenBank/DDBJ databases">
        <authorList>
            <person name="Ploux O."/>
        </authorList>
    </citation>
    <scope>NUCLEOTIDE SEQUENCE</scope>
    <source>
        <strain evidence="2">UC10</strain>
    </source>
</reference>
<dbReference type="EMBL" id="FLQS01000008">
    <property type="protein sequence ID" value="SBS73239.1"/>
    <property type="molecule type" value="Genomic_DNA"/>
</dbReference>
<feature type="compositionally biased region" description="Polar residues" evidence="1">
    <location>
        <begin position="298"/>
        <end position="308"/>
    </location>
</feature>
<name>A0A1Y5P7G6_9MYCO</name>
<dbReference type="AlphaFoldDB" id="A0A1Y5P7G6"/>
<evidence type="ECO:0000313" key="2">
    <source>
        <dbReference type="EMBL" id="SBS73239.1"/>
    </source>
</evidence>
<feature type="region of interest" description="Disordered" evidence="1">
    <location>
        <begin position="294"/>
        <end position="318"/>
    </location>
</feature>
<proteinExistence type="predicted"/>
<accession>A0A1Y5P7G6</accession>
<gene>
    <name evidence="2" type="ORF">MHPYR_160068</name>
</gene>
<protein>
    <submittedName>
        <fullName evidence="2">Uncharacterized protein</fullName>
    </submittedName>
</protein>
<evidence type="ECO:0000256" key="1">
    <source>
        <dbReference type="SAM" id="MobiDB-lite"/>
    </source>
</evidence>
<organism evidence="2">
    <name type="scientific">uncultured Mycobacterium sp</name>
    <dbReference type="NCBI Taxonomy" id="171292"/>
    <lineage>
        <taxon>Bacteria</taxon>
        <taxon>Bacillati</taxon>
        <taxon>Actinomycetota</taxon>
        <taxon>Actinomycetes</taxon>
        <taxon>Mycobacteriales</taxon>
        <taxon>Mycobacteriaceae</taxon>
        <taxon>Mycobacterium</taxon>
        <taxon>environmental samples</taxon>
    </lineage>
</organism>
<sequence length="318" mass="31285">MRVIECTESSAHARTKPPLLSNKIAGGLVFAGLGASALAATLGTAPQASASCASFFGVGNSSDCVSSPTSIAIALGPGARAYALGTLGSAISVGSLSYSITEGGTAAASATALGNGAGAYVYNDGRLSTAFAAGTNAASIVNGGALELSGAFGDRTVGYTGPAASGKPAYGNLAIAMGNSPYFSQAVARGTGNIALNVISPSSAKAFGSNVVASGAYNFASSLFSRDSLVFAGYGGKQQIGSRNVAFSIFGRGNDVEAHGPGSIVGSLFQAAATVFREGPGLTINGPALRRQIAPGQRRTSAQVTTHGAKSGRRGASR</sequence>